<dbReference type="Proteomes" id="UP000037442">
    <property type="component" value="Unassembled WGS sequence"/>
</dbReference>
<dbReference type="AlphaFoldDB" id="A0A0L7MBK0"/>
<evidence type="ECO:0000313" key="1">
    <source>
        <dbReference type="EMBL" id="KOC19259.1"/>
    </source>
</evidence>
<organism evidence="1 2">
    <name type="scientific">Comamonas testosteroni</name>
    <name type="common">Pseudomonas testosteroni</name>
    <dbReference type="NCBI Taxonomy" id="285"/>
    <lineage>
        <taxon>Bacteria</taxon>
        <taxon>Pseudomonadati</taxon>
        <taxon>Pseudomonadota</taxon>
        <taxon>Betaproteobacteria</taxon>
        <taxon>Burkholderiales</taxon>
        <taxon>Comamonadaceae</taxon>
        <taxon>Comamonas</taxon>
    </lineage>
</organism>
<dbReference type="EMBL" id="JNVD01000030">
    <property type="protein sequence ID" value="KOC19259.1"/>
    <property type="molecule type" value="Genomic_DNA"/>
</dbReference>
<sequence length="108" mass="12027">MHSMWCTIYQLYKDGQRLPPEVAQASGAYGWLYMYSKLPGTGMPKNQAYLLTEPGAPPGIKDVIEPLNCCNLVAIDKGSMRLNGSRTYTQSFIRQAWLCVPGEKTHAT</sequence>
<accession>A0A0L7MBK0</accession>
<proteinExistence type="predicted"/>
<gene>
    <name evidence="1" type="ORF">GL58_18825</name>
</gene>
<reference evidence="2" key="1">
    <citation type="submission" date="2014-06" db="EMBL/GenBank/DDBJ databases">
        <title>Draft genome sequence of C. testosteroni WDL7.</title>
        <authorList>
            <person name="Wu Y."/>
            <person name="Seshan H."/>
            <person name="Arumugam K."/>
        </authorList>
    </citation>
    <scope>NUCLEOTIDE SEQUENCE [LARGE SCALE GENOMIC DNA]</scope>
    <source>
        <strain evidence="2">WDL7</strain>
    </source>
</reference>
<protein>
    <submittedName>
        <fullName evidence="1">Uncharacterized protein</fullName>
    </submittedName>
</protein>
<comment type="caution">
    <text evidence="1">The sequence shown here is derived from an EMBL/GenBank/DDBJ whole genome shotgun (WGS) entry which is preliminary data.</text>
</comment>
<dbReference type="PATRIC" id="fig|285.49.peg.3892"/>
<name>A0A0L7MBK0_COMTE</name>
<evidence type="ECO:0000313" key="2">
    <source>
        <dbReference type="Proteomes" id="UP000037442"/>
    </source>
</evidence>